<evidence type="ECO:0000256" key="1">
    <source>
        <dbReference type="ARBA" id="ARBA00004162"/>
    </source>
</evidence>
<protein>
    <submittedName>
        <fullName evidence="8">PspC domain-containing protein</fullName>
    </submittedName>
</protein>
<dbReference type="EMBL" id="CP043875">
    <property type="protein sequence ID" value="WOF15696.1"/>
    <property type="molecule type" value="Genomic_DNA"/>
</dbReference>
<evidence type="ECO:0000313" key="9">
    <source>
        <dbReference type="Proteomes" id="UP001301797"/>
    </source>
</evidence>
<reference evidence="8 9" key="1">
    <citation type="submission" date="2019-09" db="EMBL/GenBank/DDBJ databases">
        <title>The complete genome of Methanoplanus sp. FWC-SCC4.</title>
        <authorList>
            <person name="Chen S.-C."/>
            <person name="Zhou Y.-Z."/>
            <person name="Lai M.-C."/>
        </authorList>
    </citation>
    <scope>NUCLEOTIDE SEQUENCE [LARGE SCALE GENOMIC DNA]</scope>
    <source>
        <strain evidence="8 9">FWC-SCC4</strain>
    </source>
</reference>
<comment type="subcellular location">
    <subcellularLocation>
        <location evidence="1">Cell membrane</location>
        <topology evidence="1">Single-pass membrane protein</topology>
    </subcellularLocation>
</comment>
<organism evidence="8 9">
    <name type="scientific">Methanochimaera problematica</name>
    <dbReference type="NCBI Taxonomy" id="2609417"/>
    <lineage>
        <taxon>Archaea</taxon>
        <taxon>Methanobacteriati</taxon>
        <taxon>Methanobacteriota</taxon>
        <taxon>Stenosarchaea group</taxon>
        <taxon>Methanomicrobia</taxon>
        <taxon>Methanomicrobiales</taxon>
        <taxon>Methanomicrobiaceae</taxon>
        <taxon>Methanochimaera</taxon>
    </lineage>
</organism>
<evidence type="ECO:0000256" key="2">
    <source>
        <dbReference type="ARBA" id="ARBA00022475"/>
    </source>
</evidence>
<dbReference type="Pfam" id="PF04024">
    <property type="entry name" value="PspC"/>
    <property type="match status" value="1"/>
</dbReference>
<keyword evidence="3 6" id="KW-0812">Transmembrane</keyword>
<evidence type="ECO:0000313" key="8">
    <source>
        <dbReference type="EMBL" id="WOF15696.1"/>
    </source>
</evidence>
<accession>A0AA97FDY8</accession>
<proteinExistence type="predicted"/>
<dbReference type="PANTHER" id="PTHR33885">
    <property type="entry name" value="PHAGE SHOCK PROTEIN C"/>
    <property type="match status" value="1"/>
</dbReference>
<keyword evidence="5 6" id="KW-0472">Membrane</keyword>
<name>A0AA97FDY8_9EURY</name>
<feature type="domain" description="Phage shock protein PspC N-terminal" evidence="7">
    <location>
        <begin position="3"/>
        <end position="59"/>
    </location>
</feature>
<keyword evidence="4 6" id="KW-1133">Transmembrane helix</keyword>
<dbReference type="Proteomes" id="UP001301797">
    <property type="component" value="Chromosome"/>
</dbReference>
<evidence type="ECO:0000256" key="3">
    <source>
        <dbReference type="ARBA" id="ARBA00022692"/>
    </source>
</evidence>
<dbReference type="KEGG" id="mefw:F1737_02830"/>
<evidence type="ECO:0000259" key="7">
    <source>
        <dbReference type="Pfam" id="PF04024"/>
    </source>
</evidence>
<dbReference type="AlphaFoldDB" id="A0AA97FDY8"/>
<dbReference type="PANTHER" id="PTHR33885:SF3">
    <property type="entry name" value="PHAGE SHOCK PROTEIN C"/>
    <property type="match status" value="1"/>
</dbReference>
<dbReference type="RefSeq" id="WP_317137270.1">
    <property type="nucleotide sequence ID" value="NZ_CP043875.1"/>
</dbReference>
<keyword evidence="9" id="KW-1185">Reference proteome</keyword>
<evidence type="ECO:0000256" key="6">
    <source>
        <dbReference type="SAM" id="Phobius"/>
    </source>
</evidence>
<dbReference type="InterPro" id="IPR007168">
    <property type="entry name" value="Phageshock_PspC_N"/>
</dbReference>
<sequence length="73" mass="8287">MNKIYRSRDDRILAGVCGGMGKALGIDSNLLRLIWIILVIPYGIGLIAYIAAWFLFPQEDDEDVINAEYRVKE</sequence>
<dbReference type="InterPro" id="IPR052027">
    <property type="entry name" value="PspC"/>
</dbReference>
<dbReference type="GeneID" id="85229069"/>
<evidence type="ECO:0000256" key="5">
    <source>
        <dbReference type="ARBA" id="ARBA00023136"/>
    </source>
</evidence>
<keyword evidence="2" id="KW-1003">Cell membrane</keyword>
<dbReference type="GO" id="GO:0005886">
    <property type="term" value="C:plasma membrane"/>
    <property type="evidence" value="ECO:0007669"/>
    <property type="project" value="UniProtKB-SubCell"/>
</dbReference>
<evidence type="ECO:0000256" key="4">
    <source>
        <dbReference type="ARBA" id="ARBA00022989"/>
    </source>
</evidence>
<gene>
    <name evidence="8" type="ORF">F1737_02830</name>
</gene>
<feature type="transmembrane region" description="Helical" evidence="6">
    <location>
        <begin position="30"/>
        <end position="56"/>
    </location>
</feature>